<accession>A0A179GK27</accession>
<dbReference type="AlphaFoldDB" id="A0A179GK27"/>
<evidence type="ECO:0000313" key="3">
    <source>
        <dbReference type="Proteomes" id="UP000078240"/>
    </source>
</evidence>
<evidence type="ECO:0000256" key="1">
    <source>
        <dbReference type="SAM" id="MobiDB-lite"/>
    </source>
</evidence>
<comment type="caution">
    <text evidence="2">The sequence shown here is derived from an EMBL/GenBank/DDBJ whole genome shotgun (WGS) entry which is preliminary data.</text>
</comment>
<evidence type="ECO:0000313" key="2">
    <source>
        <dbReference type="EMBL" id="OAQ78234.1"/>
    </source>
</evidence>
<dbReference type="EMBL" id="LSBH01000005">
    <property type="protein sequence ID" value="OAQ78234.1"/>
    <property type="molecule type" value="Genomic_DNA"/>
</dbReference>
<reference evidence="2 3" key="1">
    <citation type="submission" date="2016-01" db="EMBL/GenBank/DDBJ databases">
        <title>Biosynthesis of antibiotic leucinostatins and their inhibition on Phytophthora in bio-control Purpureocillium lilacinum.</title>
        <authorList>
            <person name="Wang G."/>
            <person name="Liu Z."/>
            <person name="Lin R."/>
            <person name="Li E."/>
            <person name="Mao Z."/>
            <person name="Ling J."/>
            <person name="Yin W."/>
            <person name="Xie B."/>
        </authorList>
    </citation>
    <scope>NUCLEOTIDE SEQUENCE [LARGE SCALE GENOMIC DNA]</scope>
    <source>
        <strain evidence="2">PLBJ-1</strain>
    </source>
</reference>
<protein>
    <submittedName>
        <fullName evidence="2">Uncharacterized protein</fullName>
    </submittedName>
</protein>
<name>A0A179GK27_PURLI</name>
<organism evidence="2 3">
    <name type="scientific">Purpureocillium lilacinum</name>
    <name type="common">Paecilomyces lilacinus</name>
    <dbReference type="NCBI Taxonomy" id="33203"/>
    <lineage>
        <taxon>Eukaryota</taxon>
        <taxon>Fungi</taxon>
        <taxon>Dikarya</taxon>
        <taxon>Ascomycota</taxon>
        <taxon>Pezizomycotina</taxon>
        <taxon>Sordariomycetes</taxon>
        <taxon>Hypocreomycetidae</taxon>
        <taxon>Hypocreales</taxon>
        <taxon>Ophiocordycipitaceae</taxon>
        <taxon>Purpureocillium</taxon>
    </lineage>
</organism>
<feature type="region of interest" description="Disordered" evidence="1">
    <location>
        <begin position="70"/>
        <end position="89"/>
    </location>
</feature>
<sequence length="149" mass="16309">MSAAVLVGAPLVGWSCLPGASPSTGLSRRAACVPRFRSVLGLHILRKASRSYLRALCTCARSLARLDPAQAGSPEATKQRALGPCRRTPPRPPSFIKARHFGRLMESLTLRRLLPSAMRWPEVPLADLDANLGDSERRRVARRQLCRCA</sequence>
<dbReference type="Proteomes" id="UP000078240">
    <property type="component" value="Unassembled WGS sequence"/>
</dbReference>
<gene>
    <name evidence="2" type="ORF">VFPBJ_06353</name>
</gene>
<proteinExistence type="predicted"/>